<dbReference type="Gene3D" id="2.40.50.180">
    <property type="entry name" value="CheA-289, Domain 4"/>
    <property type="match status" value="1"/>
</dbReference>
<reference evidence="5 6" key="1">
    <citation type="submission" date="2023-03" db="EMBL/GenBank/DDBJ databases">
        <title>Thalassotalea loyana LMG 22536T draft genome sequence.</title>
        <authorList>
            <person name="Sawabe T."/>
        </authorList>
    </citation>
    <scope>NUCLEOTIDE SEQUENCE [LARGE SCALE GENOMIC DNA]</scope>
    <source>
        <strain evidence="5 6">LMG 22536</strain>
    </source>
</reference>
<comment type="caution">
    <text evidence="5">The sequence shown here is derived from an EMBL/GenBank/DDBJ whole genome shotgun (WGS) entry which is preliminary data.</text>
</comment>
<dbReference type="InterPro" id="IPR039315">
    <property type="entry name" value="CheW"/>
</dbReference>
<dbReference type="PANTHER" id="PTHR22617:SF45">
    <property type="entry name" value="CHEMOTAXIS PROTEIN CHEW"/>
    <property type="match status" value="1"/>
</dbReference>
<evidence type="ECO:0000259" key="4">
    <source>
        <dbReference type="PROSITE" id="PS50851"/>
    </source>
</evidence>
<dbReference type="RefSeq" id="WP_284299671.1">
    <property type="nucleotide sequence ID" value="NZ_BSSV01000006.1"/>
</dbReference>
<protein>
    <recommendedName>
        <fullName evidence="2">Chemotaxis protein CheW</fullName>
    </recommendedName>
</protein>
<accession>A0ABQ6HEK0</accession>
<dbReference type="SMART" id="SM00260">
    <property type="entry name" value="CheW"/>
    <property type="match status" value="1"/>
</dbReference>
<keyword evidence="6" id="KW-1185">Reference proteome</keyword>
<comment type="subcellular location">
    <subcellularLocation>
        <location evidence="1">Cytoplasm</location>
    </subcellularLocation>
</comment>
<evidence type="ECO:0000256" key="2">
    <source>
        <dbReference type="ARBA" id="ARBA00021483"/>
    </source>
</evidence>
<proteinExistence type="predicted"/>
<dbReference type="Gene3D" id="2.30.30.40">
    <property type="entry name" value="SH3 Domains"/>
    <property type="match status" value="1"/>
</dbReference>
<dbReference type="Pfam" id="PF01584">
    <property type="entry name" value="CheW"/>
    <property type="match status" value="1"/>
</dbReference>
<dbReference type="Proteomes" id="UP001157134">
    <property type="component" value="Unassembled WGS sequence"/>
</dbReference>
<evidence type="ECO:0000256" key="3">
    <source>
        <dbReference type="ARBA" id="ARBA00022490"/>
    </source>
</evidence>
<dbReference type="PANTHER" id="PTHR22617">
    <property type="entry name" value="CHEMOTAXIS SENSOR HISTIDINE KINASE-RELATED"/>
    <property type="match status" value="1"/>
</dbReference>
<keyword evidence="3" id="KW-0963">Cytoplasm</keyword>
<feature type="domain" description="CheW-like" evidence="4">
    <location>
        <begin position="5"/>
        <end position="149"/>
    </location>
</feature>
<dbReference type="InterPro" id="IPR036061">
    <property type="entry name" value="CheW-like_dom_sf"/>
</dbReference>
<dbReference type="SUPFAM" id="SSF50341">
    <property type="entry name" value="CheW-like"/>
    <property type="match status" value="1"/>
</dbReference>
<sequence>MSHEEHEYLTFNVANEEYGVDILCVQEIRVLQQLTELPNKPSYIRGVINLRGTIIPIVDLRTRFNKPEVDHGDKTVVIILKEQSPNSPGCLGIIVDMVSEVYNFSSAEINDAPAFGSQIDHCFIHGLASVDNKLIVLLDTSQLLDIEILYQQTSEPVTEMQHEKDVV</sequence>
<dbReference type="InterPro" id="IPR002545">
    <property type="entry name" value="CheW-lke_dom"/>
</dbReference>
<dbReference type="EMBL" id="BSSV01000006">
    <property type="protein sequence ID" value="GLX86543.1"/>
    <property type="molecule type" value="Genomic_DNA"/>
</dbReference>
<evidence type="ECO:0000313" key="6">
    <source>
        <dbReference type="Proteomes" id="UP001157134"/>
    </source>
</evidence>
<dbReference type="PROSITE" id="PS50851">
    <property type="entry name" value="CHEW"/>
    <property type="match status" value="1"/>
</dbReference>
<name>A0ABQ6HEK0_9GAMM</name>
<organism evidence="5 6">
    <name type="scientific">Thalassotalea loyana</name>
    <dbReference type="NCBI Taxonomy" id="280483"/>
    <lineage>
        <taxon>Bacteria</taxon>
        <taxon>Pseudomonadati</taxon>
        <taxon>Pseudomonadota</taxon>
        <taxon>Gammaproteobacteria</taxon>
        <taxon>Alteromonadales</taxon>
        <taxon>Colwelliaceae</taxon>
        <taxon>Thalassotalea</taxon>
    </lineage>
</organism>
<evidence type="ECO:0000313" key="5">
    <source>
        <dbReference type="EMBL" id="GLX86543.1"/>
    </source>
</evidence>
<evidence type="ECO:0000256" key="1">
    <source>
        <dbReference type="ARBA" id="ARBA00004496"/>
    </source>
</evidence>
<gene>
    <name evidence="5" type="primary">cheW_1</name>
    <name evidence="5" type="ORF">tloyanaT_27960</name>
</gene>